<organism evidence="1 2">
    <name type="scientific">Funneliformis mosseae</name>
    <name type="common">Endomycorrhizal fungus</name>
    <name type="synonym">Glomus mosseae</name>
    <dbReference type="NCBI Taxonomy" id="27381"/>
    <lineage>
        <taxon>Eukaryota</taxon>
        <taxon>Fungi</taxon>
        <taxon>Fungi incertae sedis</taxon>
        <taxon>Mucoromycota</taxon>
        <taxon>Glomeromycotina</taxon>
        <taxon>Glomeromycetes</taxon>
        <taxon>Glomerales</taxon>
        <taxon>Glomeraceae</taxon>
        <taxon>Funneliformis</taxon>
    </lineage>
</organism>
<sequence>NKWFDSLSAISVGLNLSLRKAFNDARFVPIITSRYCLVTNLETQQMV</sequence>
<protein>
    <submittedName>
        <fullName evidence="1">1383_t:CDS:1</fullName>
    </submittedName>
</protein>
<evidence type="ECO:0000313" key="1">
    <source>
        <dbReference type="EMBL" id="CAG8728760.1"/>
    </source>
</evidence>
<feature type="non-terminal residue" evidence="1">
    <location>
        <position position="47"/>
    </location>
</feature>
<name>A0A9N9IC29_FUNMO</name>
<gene>
    <name evidence="1" type="ORF">FMOSSE_LOCUS15534</name>
</gene>
<proteinExistence type="predicted"/>
<feature type="non-terminal residue" evidence="1">
    <location>
        <position position="1"/>
    </location>
</feature>
<reference evidence="1" key="1">
    <citation type="submission" date="2021-06" db="EMBL/GenBank/DDBJ databases">
        <authorList>
            <person name="Kallberg Y."/>
            <person name="Tangrot J."/>
            <person name="Rosling A."/>
        </authorList>
    </citation>
    <scope>NUCLEOTIDE SEQUENCE</scope>
    <source>
        <strain evidence="1">87-6 pot B 2015</strain>
    </source>
</reference>
<dbReference type="AlphaFoldDB" id="A0A9N9IC29"/>
<dbReference type="EMBL" id="CAJVPP010016160">
    <property type="protein sequence ID" value="CAG8728760.1"/>
    <property type="molecule type" value="Genomic_DNA"/>
</dbReference>
<dbReference type="Proteomes" id="UP000789375">
    <property type="component" value="Unassembled WGS sequence"/>
</dbReference>
<accession>A0A9N9IC29</accession>
<comment type="caution">
    <text evidence="1">The sequence shown here is derived from an EMBL/GenBank/DDBJ whole genome shotgun (WGS) entry which is preliminary data.</text>
</comment>
<keyword evidence="2" id="KW-1185">Reference proteome</keyword>
<evidence type="ECO:0000313" key="2">
    <source>
        <dbReference type="Proteomes" id="UP000789375"/>
    </source>
</evidence>